<proteinExistence type="predicted"/>
<gene>
    <name evidence="1" type="ORF">BpHYR1_043975</name>
</gene>
<comment type="caution">
    <text evidence="1">The sequence shown here is derived from an EMBL/GenBank/DDBJ whole genome shotgun (WGS) entry which is preliminary data.</text>
</comment>
<reference evidence="1 2" key="1">
    <citation type="journal article" date="2018" name="Sci. Rep.">
        <title>Genomic signatures of local adaptation to the degree of environmental predictability in rotifers.</title>
        <authorList>
            <person name="Franch-Gras L."/>
            <person name="Hahn C."/>
            <person name="Garcia-Roger E.M."/>
            <person name="Carmona M.J."/>
            <person name="Serra M."/>
            <person name="Gomez A."/>
        </authorList>
    </citation>
    <scope>NUCLEOTIDE SEQUENCE [LARGE SCALE GENOMIC DNA]</scope>
    <source>
        <strain evidence="1">HYR1</strain>
    </source>
</reference>
<evidence type="ECO:0000313" key="1">
    <source>
        <dbReference type="EMBL" id="RNA05268.1"/>
    </source>
</evidence>
<organism evidence="1 2">
    <name type="scientific">Brachionus plicatilis</name>
    <name type="common">Marine rotifer</name>
    <name type="synonym">Brachionus muelleri</name>
    <dbReference type="NCBI Taxonomy" id="10195"/>
    <lineage>
        <taxon>Eukaryota</taxon>
        <taxon>Metazoa</taxon>
        <taxon>Spiralia</taxon>
        <taxon>Gnathifera</taxon>
        <taxon>Rotifera</taxon>
        <taxon>Eurotatoria</taxon>
        <taxon>Monogononta</taxon>
        <taxon>Pseudotrocha</taxon>
        <taxon>Ploima</taxon>
        <taxon>Brachionidae</taxon>
        <taxon>Brachionus</taxon>
    </lineage>
</organism>
<evidence type="ECO:0000313" key="2">
    <source>
        <dbReference type="Proteomes" id="UP000276133"/>
    </source>
</evidence>
<name>A0A3M7Q2V2_BRAPC</name>
<keyword evidence="2" id="KW-1185">Reference proteome</keyword>
<accession>A0A3M7Q2V2</accession>
<sequence length="59" mass="6472">MNSYESAHLASYANKFSGLSQPLFAKSPDCNSLVHDADSRSPMSPIDKIQNSFIKIAIK</sequence>
<dbReference type="Proteomes" id="UP000276133">
    <property type="component" value="Unassembled WGS sequence"/>
</dbReference>
<protein>
    <submittedName>
        <fullName evidence="1">Uncharacterized protein</fullName>
    </submittedName>
</protein>
<dbReference type="AlphaFoldDB" id="A0A3M7Q2V2"/>
<dbReference type="EMBL" id="REGN01007801">
    <property type="protein sequence ID" value="RNA05268.1"/>
    <property type="molecule type" value="Genomic_DNA"/>
</dbReference>